<organism evidence="1">
    <name type="scientific">Loa loa</name>
    <name type="common">Eye worm</name>
    <name type="synonym">Filaria loa</name>
    <dbReference type="NCBI Taxonomy" id="7209"/>
    <lineage>
        <taxon>Eukaryota</taxon>
        <taxon>Metazoa</taxon>
        <taxon>Ecdysozoa</taxon>
        <taxon>Nematoda</taxon>
        <taxon>Chromadorea</taxon>
        <taxon>Rhabditida</taxon>
        <taxon>Spirurina</taxon>
        <taxon>Spiruromorpha</taxon>
        <taxon>Filarioidea</taxon>
        <taxon>Onchocercidae</taxon>
        <taxon>Loa</taxon>
    </lineage>
</organism>
<accession>A0A1S0U8Y3</accession>
<dbReference type="InParanoid" id="A0A1S0U8Y3"/>
<dbReference type="RefSeq" id="XP_003137044.1">
    <property type="nucleotide sequence ID" value="XM_003136996.1"/>
</dbReference>
<dbReference type="AlphaFoldDB" id="A0A1S0U8Y3"/>
<name>A0A1S0U8Y3_LOALO</name>
<proteinExistence type="predicted"/>
<dbReference type="CTD" id="9938833"/>
<dbReference type="EMBL" id="JH712080">
    <property type="protein sequence ID" value="EFO27037.1"/>
    <property type="molecule type" value="Genomic_DNA"/>
</dbReference>
<sequence>KTKRGNLRNHHPIINIRPATNPFPLFCNPLRRFPSILSTYPISFYFIHLSYSSFCSHTYKHTCTHITCTHTHTHAHHMHTHTHTRTSHAHTHTNTCTGVQAYINVADVYSRRSFRILAQ</sequence>
<reference evidence="1" key="1">
    <citation type="submission" date="2012-04" db="EMBL/GenBank/DDBJ databases">
        <title>The Genome Sequence of Loa loa.</title>
        <authorList>
            <consortium name="The Broad Institute Genome Sequencing Platform"/>
            <consortium name="Broad Institute Genome Sequencing Center for Infectious Disease"/>
            <person name="Nutman T.B."/>
            <person name="Fink D.L."/>
            <person name="Russ C."/>
            <person name="Young S."/>
            <person name="Zeng Q."/>
            <person name="Gargeya S."/>
            <person name="Alvarado L."/>
            <person name="Berlin A."/>
            <person name="Chapman S.B."/>
            <person name="Chen Z."/>
            <person name="Freedman E."/>
            <person name="Gellesch M."/>
            <person name="Goldberg J."/>
            <person name="Griggs A."/>
            <person name="Gujja S."/>
            <person name="Heilman E.R."/>
            <person name="Heiman D."/>
            <person name="Howarth C."/>
            <person name="Mehta T."/>
            <person name="Neiman D."/>
            <person name="Pearson M."/>
            <person name="Roberts A."/>
            <person name="Saif S."/>
            <person name="Shea T."/>
            <person name="Shenoy N."/>
            <person name="Sisk P."/>
            <person name="Stolte C."/>
            <person name="Sykes S."/>
            <person name="White J."/>
            <person name="Yandava C."/>
            <person name="Haas B."/>
            <person name="Henn M.R."/>
            <person name="Nusbaum C."/>
            <person name="Birren B."/>
        </authorList>
    </citation>
    <scope>NUCLEOTIDE SEQUENCE [LARGE SCALE GENOMIC DNA]</scope>
</reference>
<evidence type="ECO:0000313" key="1">
    <source>
        <dbReference type="EMBL" id="EFO27037.1"/>
    </source>
</evidence>
<protein>
    <submittedName>
        <fullName evidence="1">Uncharacterized protein</fullName>
    </submittedName>
</protein>
<dbReference type="GeneID" id="9938833"/>
<dbReference type="KEGG" id="loa:LOAG_01457"/>
<feature type="non-terminal residue" evidence="1">
    <location>
        <position position="1"/>
    </location>
</feature>
<gene>
    <name evidence="1" type="ORF">LOAG_01457</name>
</gene>